<gene>
    <name evidence="1" type="ORF">FVZTVLPZ_CDS0002</name>
</gene>
<evidence type="ECO:0000313" key="1">
    <source>
        <dbReference type="EMBL" id="WNV45499.1"/>
    </source>
</evidence>
<dbReference type="EMBL" id="OR472445">
    <property type="protein sequence ID" value="WNV45499.1"/>
    <property type="molecule type" value="Genomic_DNA"/>
</dbReference>
<protein>
    <submittedName>
        <fullName evidence="1">RIIB lysis inhibitor</fullName>
    </submittedName>
</protein>
<accession>A0AB38Z322</accession>
<proteinExistence type="predicted"/>
<name>A0AB38Z322_9CAUD</name>
<sequence length="411" mass="45256">MSDLFKSRADARVCAASRGMKVVDRGVSPAVLAEGRWMVVPKDSIGASPEKTISFDMETYPAPTASMFFASRGEARAFSKTVQNAKIIDHAKTTAGHDKEEGVVKDLGKRGKRWEVVFVVSDVEVSVTVPQLPEPTPVPIKISVVDDTKADPIVIMTPGNVSITLPDGTIHTLGSNSEIFNDVGMLLLNNKIDEAVALIEAGIAAKAEVAIDLGPDMKLLDGILYWHGIKQESGIARRIVSDIETGKFDNRYVEFMRKLMLNPSYKSVEMLYDFLEHNKFEILENGNILAYKGLKRTENGPRDWFTGLVPNWANTTVTMPRNMVEDDPTKACSQGLHIASKEYARDYGNVVEVSVDPADIVSVPYNYNNKKCRCCRYQVLTGKEKPAGAPDVIVVGVRGAILDEIYLDKED</sequence>
<organism evidence="1">
    <name type="scientific">Klebsiella phage vB_KpnM_Iguana_ER37</name>
    <dbReference type="NCBI Taxonomy" id="3076781"/>
    <lineage>
        <taxon>Viruses</taxon>
        <taxon>Duplodnaviria</taxon>
        <taxon>Heunggongvirae</taxon>
        <taxon>Uroviricota</taxon>
        <taxon>Caudoviricetes</taxon>
    </lineage>
</organism>
<reference evidence="1" key="1">
    <citation type="submission" date="2023-08" db="EMBL/GenBank/DDBJ databases">
        <authorList>
            <person name="Rotman E.R."/>
            <person name="Mimee M."/>
        </authorList>
    </citation>
    <scope>NUCLEOTIDE SEQUENCE</scope>
</reference>